<dbReference type="Proteomes" id="UP000824469">
    <property type="component" value="Unassembled WGS sequence"/>
</dbReference>
<keyword evidence="3" id="KW-1185">Reference proteome</keyword>
<evidence type="ECO:0000313" key="2">
    <source>
        <dbReference type="EMBL" id="KAH9317926.1"/>
    </source>
</evidence>
<feature type="non-terminal residue" evidence="2">
    <location>
        <position position="103"/>
    </location>
</feature>
<organism evidence="2 3">
    <name type="scientific">Taxus chinensis</name>
    <name type="common">Chinese yew</name>
    <name type="synonym">Taxus wallichiana var. chinensis</name>
    <dbReference type="NCBI Taxonomy" id="29808"/>
    <lineage>
        <taxon>Eukaryota</taxon>
        <taxon>Viridiplantae</taxon>
        <taxon>Streptophyta</taxon>
        <taxon>Embryophyta</taxon>
        <taxon>Tracheophyta</taxon>
        <taxon>Spermatophyta</taxon>
        <taxon>Pinopsida</taxon>
        <taxon>Pinidae</taxon>
        <taxon>Conifers II</taxon>
        <taxon>Cupressales</taxon>
        <taxon>Taxaceae</taxon>
        <taxon>Taxus</taxon>
    </lineage>
</organism>
<proteinExistence type="predicted"/>
<accession>A0AA38G7R1</accession>
<comment type="caution">
    <text evidence="2">The sequence shown here is derived from an EMBL/GenBank/DDBJ whole genome shotgun (WGS) entry which is preliminary data.</text>
</comment>
<reference evidence="2 3" key="1">
    <citation type="journal article" date="2021" name="Nat. Plants">
        <title>The Taxus genome provides insights into paclitaxel biosynthesis.</title>
        <authorList>
            <person name="Xiong X."/>
            <person name="Gou J."/>
            <person name="Liao Q."/>
            <person name="Li Y."/>
            <person name="Zhou Q."/>
            <person name="Bi G."/>
            <person name="Li C."/>
            <person name="Du R."/>
            <person name="Wang X."/>
            <person name="Sun T."/>
            <person name="Guo L."/>
            <person name="Liang H."/>
            <person name="Lu P."/>
            <person name="Wu Y."/>
            <person name="Zhang Z."/>
            <person name="Ro D.K."/>
            <person name="Shang Y."/>
            <person name="Huang S."/>
            <person name="Yan J."/>
        </authorList>
    </citation>
    <scope>NUCLEOTIDE SEQUENCE [LARGE SCALE GENOMIC DNA]</scope>
    <source>
        <strain evidence="2">Ta-2019</strain>
    </source>
</reference>
<dbReference type="AlphaFoldDB" id="A0AA38G7R1"/>
<name>A0AA38G7R1_TAXCH</name>
<dbReference type="EMBL" id="JAHRHJ020000004">
    <property type="protein sequence ID" value="KAH9317926.1"/>
    <property type="molecule type" value="Genomic_DNA"/>
</dbReference>
<gene>
    <name evidence="2" type="ORF">KI387_019695</name>
</gene>
<evidence type="ECO:0000256" key="1">
    <source>
        <dbReference type="SAM" id="MobiDB-lite"/>
    </source>
</evidence>
<sequence length="103" mass="11713">MTLREERDTSIQERATTRQEQDTTILQRERYHRHKEVLKVKYGDTGTTSELWAQGTIAGGPPVATSMRAPSMVSLSTYQALLAEVRYYEDALTQHAPDVPRYG</sequence>
<protein>
    <submittedName>
        <fullName evidence="2">Uncharacterized protein</fullName>
    </submittedName>
</protein>
<feature type="compositionally biased region" description="Basic and acidic residues" evidence="1">
    <location>
        <begin position="1"/>
        <end position="21"/>
    </location>
</feature>
<feature type="region of interest" description="Disordered" evidence="1">
    <location>
        <begin position="1"/>
        <end position="26"/>
    </location>
</feature>
<evidence type="ECO:0000313" key="3">
    <source>
        <dbReference type="Proteomes" id="UP000824469"/>
    </source>
</evidence>